<evidence type="ECO:0000256" key="4">
    <source>
        <dbReference type="ARBA" id="ARBA00022692"/>
    </source>
</evidence>
<evidence type="ECO:0008006" key="12">
    <source>
        <dbReference type="Google" id="ProtNLM"/>
    </source>
</evidence>
<evidence type="ECO:0000256" key="6">
    <source>
        <dbReference type="ARBA" id="ARBA00023065"/>
    </source>
</evidence>
<organism evidence="10 11">
    <name type="scientific">Polaribacter atrinae</name>
    <dbReference type="NCBI Taxonomy" id="1333662"/>
    <lineage>
        <taxon>Bacteria</taxon>
        <taxon>Pseudomonadati</taxon>
        <taxon>Bacteroidota</taxon>
        <taxon>Flavobacteriia</taxon>
        <taxon>Flavobacteriales</taxon>
        <taxon>Flavobacteriaceae</taxon>
    </lineage>
</organism>
<dbReference type="Proteomes" id="UP000076923">
    <property type="component" value="Unassembled WGS sequence"/>
</dbReference>
<evidence type="ECO:0000256" key="2">
    <source>
        <dbReference type="ARBA" id="ARBA00022448"/>
    </source>
</evidence>
<sequence length="368" mass="43740">MYTKRNYSLKQILLWTRKDIFYFVILSTVPVILYTVFRWYWLHLPWLPISLIGTAVAFIIGFKNNASYDRLWEARKVWGGIVNTSRSLTIMLNDYVNNEHAKKILSDQELFEIRKTFILRHIAWMSSLRHALRTPKSWEAEPRKKTGIDYRKHLEIREQKYSLEEELKGYLSEEEKDYVLSKKNKQAACLNLQSKHLSALKTEGYVWEFAHLEIEKMFVELFTLQGKVERIKNFPYPRQFATLNKFFVWIFVILLPFGMMNEFDKIGIIIVESMEQYKPYPNSGFHYLIELMGHYFVWFTVPFSVIISWVFNTMERVGEASENPFEGEGNDVPITTMSRDIEIDIRQMIGDHENNIPKPEPEKFNTQL</sequence>
<keyword evidence="11" id="KW-1185">Reference proteome</keyword>
<name>A0A176T9K1_9FLAO</name>
<dbReference type="PANTHER" id="PTHR33281:SF19">
    <property type="entry name" value="VOLTAGE-DEPENDENT ANION CHANNEL-FORMING PROTEIN YNEE"/>
    <property type="match status" value="1"/>
</dbReference>
<gene>
    <name evidence="10" type="ORF">LPB303_11760</name>
</gene>
<keyword evidence="7 9" id="KW-0472">Membrane</keyword>
<comment type="caution">
    <text evidence="10">The sequence shown here is derived from an EMBL/GenBank/DDBJ whole genome shotgun (WGS) entry which is preliminary data.</text>
</comment>
<evidence type="ECO:0000256" key="9">
    <source>
        <dbReference type="SAM" id="Phobius"/>
    </source>
</evidence>
<evidence type="ECO:0000256" key="8">
    <source>
        <dbReference type="ARBA" id="ARBA00034708"/>
    </source>
</evidence>
<dbReference type="OrthoDB" id="445589at2"/>
<evidence type="ECO:0000256" key="1">
    <source>
        <dbReference type="ARBA" id="ARBA00004651"/>
    </source>
</evidence>
<dbReference type="GO" id="GO:0005254">
    <property type="term" value="F:chloride channel activity"/>
    <property type="evidence" value="ECO:0007669"/>
    <property type="project" value="InterPro"/>
</dbReference>
<comment type="subcellular location">
    <subcellularLocation>
        <location evidence="1">Cell membrane</location>
        <topology evidence="1">Multi-pass membrane protein</topology>
    </subcellularLocation>
</comment>
<keyword evidence="2" id="KW-0813">Transport</keyword>
<accession>A0A176T9K1</accession>
<dbReference type="RefSeq" id="WP_068450413.1">
    <property type="nucleotide sequence ID" value="NZ_CP150660.1"/>
</dbReference>
<dbReference type="PANTHER" id="PTHR33281">
    <property type="entry name" value="UPF0187 PROTEIN YNEE"/>
    <property type="match status" value="1"/>
</dbReference>
<evidence type="ECO:0000313" key="10">
    <source>
        <dbReference type="EMBL" id="OAD44594.1"/>
    </source>
</evidence>
<feature type="transmembrane region" description="Helical" evidence="9">
    <location>
        <begin position="246"/>
        <end position="271"/>
    </location>
</feature>
<feature type="transmembrane region" description="Helical" evidence="9">
    <location>
        <begin position="20"/>
        <end position="40"/>
    </location>
</feature>
<proteinExistence type="inferred from homology"/>
<dbReference type="GO" id="GO:0005886">
    <property type="term" value="C:plasma membrane"/>
    <property type="evidence" value="ECO:0007669"/>
    <property type="project" value="UniProtKB-SubCell"/>
</dbReference>
<evidence type="ECO:0000256" key="7">
    <source>
        <dbReference type="ARBA" id="ARBA00023136"/>
    </source>
</evidence>
<reference evidence="10 11" key="1">
    <citation type="submission" date="2016-02" db="EMBL/GenBank/DDBJ databases">
        <title>Draft genome sequence of Polaribacter atrinae KACC17473.</title>
        <authorList>
            <person name="Shin S.-K."/>
            <person name="Yi H."/>
        </authorList>
    </citation>
    <scope>NUCLEOTIDE SEQUENCE [LARGE SCALE GENOMIC DNA]</scope>
    <source>
        <strain evidence="10 11">KACC 17473</strain>
    </source>
</reference>
<dbReference type="Pfam" id="PF25539">
    <property type="entry name" value="Bestrophin_2"/>
    <property type="match status" value="2"/>
</dbReference>
<evidence type="ECO:0000256" key="3">
    <source>
        <dbReference type="ARBA" id="ARBA00022475"/>
    </source>
</evidence>
<dbReference type="STRING" id="1333662.LPB303_11760"/>
<dbReference type="AlphaFoldDB" id="A0A176T9K1"/>
<dbReference type="InterPro" id="IPR044669">
    <property type="entry name" value="YneE/VCCN1/2-like"/>
</dbReference>
<keyword evidence="4 9" id="KW-0812">Transmembrane</keyword>
<feature type="transmembrane region" description="Helical" evidence="9">
    <location>
        <begin position="46"/>
        <end position="66"/>
    </location>
</feature>
<feature type="transmembrane region" description="Helical" evidence="9">
    <location>
        <begin position="291"/>
        <end position="311"/>
    </location>
</feature>
<evidence type="ECO:0000256" key="5">
    <source>
        <dbReference type="ARBA" id="ARBA00022989"/>
    </source>
</evidence>
<evidence type="ECO:0000313" key="11">
    <source>
        <dbReference type="Proteomes" id="UP000076923"/>
    </source>
</evidence>
<comment type="similarity">
    <text evidence="8">Belongs to the anion channel-forming bestrophin (TC 1.A.46) family.</text>
</comment>
<keyword evidence="6" id="KW-0406">Ion transport</keyword>
<protein>
    <recommendedName>
        <fullName evidence="12">Multidrug transporter</fullName>
    </recommendedName>
</protein>
<dbReference type="EMBL" id="LVWE01000045">
    <property type="protein sequence ID" value="OAD44594.1"/>
    <property type="molecule type" value="Genomic_DNA"/>
</dbReference>
<keyword evidence="5 9" id="KW-1133">Transmembrane helix</keyword>
<keyword evidence="3" id="KW-1003">Cell membrane</keyword>